<dbReference type="AlphaFoldDB" id="A0A2U3EC72"/>
<proteinExistence type="predicted"/>
<evidence type="ECO:0000256" key="1">
    <source>
        <dbReference type="SAM" id="MobiDB-lite"/>
    </source>
</evidence>
<dbReference type="PANTHER" id="PTHR42923:SF42">
    <property type="entry name" value="AMINE OXIDASE DOMAIN-CONTAINING PROTEIN"/>
    <property type="match status" value="1"/>
</dbReference>
<protein>
    <recommendedName>
        <fullName evidence="3">Amine oxidase domain-containing protein</fullName>
    </recommendedName>
</protein>
<dbReference type="InterPro" id="IPR029063">
    <property type="entry name" value="SAM-dependent_MTases_sf"/>
</dbReference>
<dbReference type="GO" id="GO:0016491">
    <property type="term" value="F:oxidoreductase activity"/>
    <property type="evidence" value="ECO:0007669"/>
    <property type="project" value="InterPro"/>
</dbReference>
<feature type="compositionally biased region" description="Basic and acidic residues" evidence="1">
    <location>
        <begin position="104"/>
        <end position="115"/>
    </location>
</feature>
<dbReference type="CDD" id="cd02440">
    <property type="entry name" value="AdoMet_MTases"/>
    <property type="match status" value="1"/>
</dbReference>
<dbReference type="InterPro" id="IPR050464">
    <property type="entry name" value="Zeta_carotene_desat/Oxidored"/>
</dbReference>
<dbReference type="EMBL" id="LCWV01000006">
    <property type="protein sequence ID" value="PWI72107.1"/>
    <property type="molecule type" value="Genomic_DNA"/>
</dbReference>
<evidence type="ECO:0000313" key="5">
    <source>
        <dbReference type="Proteomes" id="UP000245956"/>
    </source>
</evidence>
<dbReference type="InterPro" id="IPR036188">
    <property type="entry name" value="FAD/NAD-bd_sf"/>
</dbReference>
<dbReference type="Gene3D" id="3.40.50.150">
    <property type="entry name" value="Vaccinia Virus protein VP39"/>
    <property type="match status" value="1"/>
</dbReference>
<gene>
    <name evidence="4" type="ORF">PCL_10730</name>
</gene>
<feature type="compositionally biased region" description="Basic and acidic residues" evidence="1">
    <location>
        <begin position="8"/>
        <end position="18"/>
    </location>
</feature>
<dbReference type="SUPFAM" id="SSF53335">
    <property type="entry name" value="S-adenosyl-L-methionine-dependent methyltransferases"/>
    <property type="match status" value="1"/>
</dbReference>
<dbReference type="PANTHER" id="PTHR42923">
    <property type="entry name" value="PROTOPORPHYRINOGEN OXIDASE"/>
    <property type="match status" value="1"/>
</dbReference>
<accession>A0A2U3EC72</accession>
<evidence type="ECO:0000256" key="2">
    <source>
        <dbReference type="SAM" id="Phobius"/>
    </source>
</evidence>
<keyword evidence="2" id="KW-1133">Transmembrane helix</keyword>
<evidence type="ECO:0000259" key="3">
    <source>
        <dbReference type="Pfam" id="PF01593"/>
    </source>
</evidence>
<feature type="region of interest" description="Disordered" evidence="1">
    <location>
        <begin position="1"/>
        <end position="29"/>
    </location>
</feature>
<keyword evidence="2" id="KW-0812">Transmembrane</keyword>
<dbReference type="Gene3D" id="3.90.660.10">
    <property type="match status" value="1"/>
</dbReference>
<organism evidence="4 5">
    <name type="scientific">Purpureocillium lilacinum</name>
    <name type="common">Paecilomyces lilacinus</name>
    <dbReference type="NCBI Taxonomy" id="33203"/>
    <lineage>
        <taxon>Eukaryota</taxon>
        <taxon>Fungi</taxon>
        <taxon>Dikarya</taxon>
        <taxon>Ascomycota</taxon>
        <taxon>Pezizomycotina</taxon>
        <taxon>Sordariomycetes</taxon>
        <taxon>Hypocreomycetidae</taxon>
        <taxon>Hypocreales</taxon>
        <taxon>Ophiocordycipitaceae</taxon>
        <taxon>Purpureocillium</taxon>
    </lineage>
</organism>
<dbReference type="Pfam" id="PF13450">
    <property type="entry name" value="NAD_binding_8"/>
    <property type="match status" value="1"/>
</dbReference>
<dbReference type="Gene3D" id="1.10.405.10">
    <property type="entry name" value="Guanine Nucleotide Dissociation Inhibitor, domain 1"/>
    <property type="match status" value="1"/>
</dbReference>
<feature type="transmembrane region" description="Helical" evidence="2">
    <location>
        <begin position="848"/>
        <end position="871"/>
    </location>
</feature>
<evidence type="ECO:0000313" key="4">
    <source>
        <dbReference type="EMBL" id="PWI72107.1"/>
    </source>
</evidence>
<reference evidence="4 5" key="1">
    <citation type="journal article" date="2016" name="Front. Microbiol.">
        <title>Genome and transcriptome sequences reveal the specific parasitism of the nematophagous Purpureocillium lilacinum 36-1.</title>
        <authorList>
            <person name="Xie J."/>
            <person name="Li S."/>
            <person name="Mo C."/>
            <person name="Xiao X."/>
            <person name="Peng D."/>
            <person name="Wang G."/>
            <person name="Xiao Y."/>
        </authorList>
    </citation>
    <scope>NUCLEOTIDE SEQUENCE [LARGE SCALE GENOMIC DNA]</scope>
    <source>
        <strain evidence="4 5">36-1</strain>
    </source>
</reference>
<dbReference type="Pfam" id="PF01593">
    <property type="entry name" value="Amino_oxidase"/>
    <property type="match status" value="1"/>
</dbReference>
<feature type="domain" description="Amine oxidase" evidence="3">
    <location>
        <begin position="529"/>
        <end position="615"/>
    </location>
</feature>
<keyword evidence="2" id="KW-0472">Membrane</keyword>
<feature type="region of interest" description="Disordered" evidence="1">
    <location>
        <begin position="208"/>
        <end position="228"/>
    </location>
</feature>
<feature type="region of interest" description="Disordered" evidence="1">
    <location>
        <begin position="64"/>
        <end position="122"/>
    </location>
</feature>
<sequence length="1185" mass="127604">MIQSPAARGREAATETRRRAGSAEPRHRRDLARTMETLAPARTAAVEICAANMPIALDSACASSPRARPVVPGGQSAPGHSNRRRDQTLSPAPLARPGTHQRKRLDGAGTRDRPRYPLRAGWGLPRHNNVTVGQTGPLLAGRCRQTSRDAGRPCLRAADAVVAGSQRLQRAASFGSIQEACFSIDRPPSRGRGHNLSGASWALGNVGSRAASAGRRRHPTPEKKRPGCPTVWPLSLDFGDQSHLGFHNDGLRRTALSHPHPLRIGLACRAVFITCGHGARQSTKTRPDRTAAAAMALSGADEAKAPRQSVAIVGTGLAGLTTAYLLHNDDRRRYDLQADELSFDSASVAVRNERTGNVERVDLPMRAGAGGYYANLMRMYDYLDVPLHPVRFLFVFAKALASSASTSASSPLSEAARPEDAGSAPGSYFVHASNLHKTPPPWPRGRGVVAHVFEILFLVVCQLWFSVACFLVPPVAGDGHDGETLAEYLERVWLPQRYVSHYLLPLMSSVSTCDHAEMLAFPASDVVNYKRLSHGQQHYAVCGGVHQVQSRLVRGVRDIRLGCRVVSIEADSNEAGDGVLVRWQAGTGDVAEERFDRVVLAVSPDVAARIFRPLSMALGKMPTKWVESSVLSPRPGAFSVAHDGVAEGCAHHGDDKAPSQVITFRSVFGDGARSEALHAMPGGVLVSTLPLGAAEDKAILKTAGFTRTLRTPASRAATQRVMGGKPASDGHAHWVNGEDGVWVAGSWCWDGMVLLEGCVVSAMRVADDLGRIALGNDDDDDDDDDDARCRDIVSCGGTRPGTHSSHGCTDPHSVRANIRGLSASHNFRGAVTIAPSADMASAVSGRDFGLGILVGAVAAILVASLVFVLVLRSTDIYSLGHWKLNLQTPLESMWMNLGYWKTPQGTPVDRFADACLGLLTEILTTAGLVKRDSAGGFQAQTRGAVSVLDLGFGCGDQTLALARLIAPSWPDFRYVGLTLNESQRQTASRALHREAASGAADAPDQASFKLFCADAARPGTWTPAARDAVRELADKRFKERWLLALDCLYHFSPSRKPVLELAARSLGANLMAFDLVLDEKASWRDTVLVRLVGLMMNCPLYTFLTEAQYRQQLAQCGYDPEQTVIRDISDDVFAGVAGYLQRQERALSPYGISIGGFKLAGRLFGWFDRSRVVKAVIVVARARDE</sequence>
<name>A0A2U3EC72_PURLI</name>
<dbReference type="InterPro" id="IPR002937">
    <property type="entry name" value="Amino_oxidase"/>
</dbReference>
<dbReference type="Gene3D" id="3.50.50.60">
    <property type="entry name" value="FAD/NAD(P)-binding domain"/>
    <property type="match status" value="1"/>
</dbReference>
<dbReference type="SUPFAM" id="SSF51905">
    <property type="entry name" value="FAD/NAD(P)-binding domain"/>
    <property type="match status" value="1"/>
</dbReference>
<dbReference type="Proteomes" id="UP000245956">
    <property type="component" value="Unassembled WGS sequence"/>
</dbReference>
<comment type="caution">
    <text evidence="4">The sequence shown here is derived from an EMBL/GenBank/DDBJ whole genome shotgun (WGS) entry which is preliminary data.</text>
</comment>